<gene>
    <name evidence="1" type="primary">ORF43624</name>
</gene>
<dbReference type="AlphaFoldDB" id="A0A0B6Z1U3"/>
<accession>A0A0B6Z1U3</accession>
<dbReference type="EMBL" id="HACG01015041">
    <property type="protein sequence ID" value="CEK61906.1"/>
    <property type="molecule type" value="Transcribed_RNA"/>
</dbReference>
<reference evidence="1" key="1">
    <citation type="submission" date="2014-12" db="EMBL/GenBank/DDBJ databases">
        <title>Insight into the proteome of Arion vulgaris.</title>
        <authorList>
            <person name="Aradska J."/>
            <person name="Bulat T."/>
            <person name="Smidak R."/>
            <person name="Sarate P."/>
            <person name="Gangsoo J."/>
            <person name="Sialana F."/>
            <person name="Bilban M."/>
            <person name="Lubec G."/>
        </authorList>
    </citation>
    <scope>NUCLEOTIDE SEQUENCE</scope>
    <source>
        <tissue evidence="1">Skin</tissue>
    </source>
</reference>
<organism evidence="1">
    <name type="scientific">Arion vulgaris</name>
    <dbReference type="NCBI Taxonomy" id="1028688"/>
    <lineage>
        <taxon>Eukaryota</taxon>
        <taxon>Metazoa</taxon>
        <taxon>Spiralia</taxon>
        <taxon>Lophotrochozoa</taxon>
        <taxon>Mollusca</taxon>
        <taxon>Gastropoda</taxon>
        <taxon>Heterobranchia</taxon>
        <taxon>Euthyneura</taxon>
        <taxon>Panpulmonata</taxon>
        <taxon>Eupulmonata</taxon>
        <taxon>Stylommatophora</taxon>
        <taxon>Helicina</taxon>
        <taxon>Arionoidea</taxon>
        <taxon>Arionidae</taxon>
        <taxon>Arion</taxon>
    </lineage>
</organism>
<feature type="non-terminal residue" evidence="1">
    <location>
        <position position="99"/>
    </location>
</feature>
<sequence length="99" mass="11272">FEITTTYAQPLIGRSLAIDISFANINDGNFRKLLNMNAPSVEEGKQVTITRSNFDSTELVQKIHNFKPDVNVVFSFAALIKHGYLWFKDKDAEVDEEFT</sequence>
<evidence type="ECO:0000313" key="1">
    <source>
        <dbReference type="EMBL" id="CEK61906.1"/>
    </source>
</evidence>
<proteinExistence type="predicted"/>
<name>A0A0B6Z1U3_9EUPU</name>
<protein>
    <submittedName>
        <fullName evidence="1">Uncharacterized protein</fullName>
    </submittedName>
</protein>
<feature type="non-terminal residue" evidence="1">
    <location>
        <position position="1"/>
    </location>
</feature>